<keyword evidence="2" id="KW-1185">Reference proteome</keyword>
<gene>
    <name evidence="1" type="ORF">Amon02_000618500</name>
</gene>
<evidence type="ECO:0000313" key="2">
    <source>
        <dbReference type="Proteomes" id="UP001165064"/>
    </source>
</evidence>
<reference evidence="1" key="1">
    <citation type="submission" date="2023-04" db="EMBL/GenBank/DDBJ databases">
        <title>Ambrosiozyma monospora NBRC 10751.</title>
        <authorList>
            <person name="Ichikawa N."/>
            <person name="Sato H."/>
            <person name="Tonouchi N."/>
        </authorList>
    </citation>
    <scope>NUCLEOTIDE SEQUENCE</scope>
    <source>
        <strain evidence="1">NBRC 10751</strain>
    </source>
</reference>
<comment type="caution">
    <text evidence="1">The sequence shown here is derived from an EMBL/GenBank/DDBJ whole genome shotgun (WGS) entry which is preliminary data.</text>
</comment>
<organism evidence="1 2">
    <name type="scientific">Ambrosiozyma monospora</name>
    <name type="common">Yeast</name>
    <name type="synonym">Endomycopsis monosporus</name>
    <dbReference type="NCBI Taxonomy" id="43982"/>
    <lineage>
        <taxon>Eukaryota</taxon>
        <taxon>Fungi</taxon>
        <taxon>Dikarya</taxon>
        <taxon>Ascomycota</taxon>
        <taxon>Saccharomycotina</taxon>
        <taxon>Pichiomycetes</taxon>
        <taxon>Pichiales</taxon>
        <taxon>Pichiaceae</taxon>
        <taxon>Ambrosiozyma</taxon>
    </lineage>
</organism>
<dbReference type="Proteomes" id="UP001165064">
    <property type="component" value="Unassembled WGS sequence"/>
</dbReference>
<evidence type="ECO:0000313" key="1">
    <source>
        <dbReference type="EMBL" id="GME83461.1"/>
    </source>
</evidence>
<sequence>MFQLPSKLQQLLPTATGGSWNIEYTFPTTPSSKSSAIINKIIPFQQQTTKLAKLKSILLGNAYLTVTYTPSSKFFSLNKSKHTYNFSTGLVLLSILLAAFLSWVFVASFRRLHGWSSFSWVKNSWVYRTLKRDTSSTAARRGTSTGGRRSRSKSVSGSRGTSLSYVNAVYVWIMGCSQVH</sequence>
<proteinExistence type="predicted"/>
<dbReference type="EMBL" id="BSXS01004767">
    <property type="protein sequence ID" value="GME83461.1"/>
    <property type="molecule type" value="Genomic_DNA"/>
</dbReference>
<accession>A0ACB5T858</accession>
<protein>
    <submittedName>
        <fullName evidence="1">Unnamed protein product</fullName>
    </submittedName>
</protein>
<name>A0ACB5T858_AMBMO</name>